<dbReference type="InterPro" id="IPR012910">
    <property type="entry name" value="Plug_dom"/>
</dbReference>
<evidence type="ECO:0000256" key="2">
    <source>
        <dbReference type="ARBA" id="ARBA00009810"/>
    </source>
</evidence>
<evidence type="ECO:0000256" key="6">
    <source>
        <dbReference type="ARBA" id="ARBA00023077"/>
    </source>
</evidence>
<evidence type="ECO:0000256" key="4">
    <source>
        <dbReference type="ARBA" id="ARBA00022452"/>
    </source>
</evidence>
<keyword evidence="5 10" id="KW-0812">Transmembrane</keyword>
<evidence type="ECO:0000259" key="13">
    <source>
        <dbReference type="Pfam" id="PF00593"/>
    </source>
</evidence>
<dbReference type="Gene3D" id="2.40.170.20">
    <property type="entry name" value="TonB-dependent receptor, beta-barrel domain"/>
    <property type="match status" value="1"/>
</dbReference>
<dbReference type="Pfam" id="PF07715">
    <property type="entry name" value="Plug"/>
    <property type="match status" value="1"/>
</dbReference>
<keyword evidence="6 11" id="KW-0798">TonB box</keyword>
<evidence type="ECO:0000313" key="15">
    <source>
        <dbReference type="EMBL" id="MDP4299502.1"/>
    </source>
</evidence>
<comment type="subcellular location">
    <subcellularLocation>
        <location evidence="1 10">Cell outer membrane</location>
        <topology evidence="1 10">Multi-pass membrane protein</topology>
    </subcellularLocation>
</comment>
<dbReference type="PANTHER" id="PTHR47234:SF2">
    <property type="entry name" value="TONB-DEPENDENT RECEPTOR"/>
    <property type="match status" value="1"/>
</dbReference>
<dbReference type="SUPFAM" id="SSF56935">
    <property type="entry name" value="Porins"/>
    <property type="match status" value="1"/>
</dbReference>
<evidence type="ECO:0000256" key="1">
    <source>
        <dbReference type="ARBA" id="ARBA00004571"/>
    </source>
</evidence>
<evidence type="ECO:0000256" key="7">
    <source>
        <dbReference type="ARBA" id="ARBA00023136"/>
    </source>
</evidence>
<keyword evidence="3 10" id="KW-0813">Transport</keyword>
<reference evidence="15 16" key="1">
    <citation type="submission" date="2023-08" db="EMBL/GenBank/DDBJ databases">
        <authorList>
            <person name="Roldan D.M."/>
            <person name="Menes R.J."/>
        </authorList>
    </citation>
    <scope>NUCLEOTIDE SEQUENCE [LARGE SCALE GENOMIC DNA]</scope>
    <source>
        <strain evidence="15 16">CCM 2812</strain>
    </source>
</reference>
<sequence length="1039" mass="111540">MEASWFSPGGFFLCQATRKVGGDSDDWISSLQVYLYFVAGKRQTAISQALLLAHRRVGTVRTHAIDVDNDRLQVRSTLQSRMPRRQQEPASPSHDAARPKTRTATRTALQPQGLRDDGRCPPWRACLIALALPCVGGTAWAADAASDESPLAVASQSRLERVEITGSLLRVTDPDSAAPITVIRASDLRQRGVSTLAHALATVAASQSRLDLSDNVGNVSGGKAEIDLRGLGAAIGSGASRTLVLLDGRRLVNHPFDGAAVDLYGIPLAAVDRIEVLRDGASAIYGADAIGGVVNVVLRRDLSRQEVAVEAQGSTRGGGLVRRFSLAGGGQGGADAPGAEPAWQWMHALDLRDQQRLAANRRAASRTGVLLGDTDRLTSSTSFPGSINGYDPAYPDCAPPASVAGTQSFCQFDTAAFVDAIPANQQRLALFRAERRLDAQWMLSAEHLWSRQHVLANSGAAPAAHYLRSGTPFLSSLPAGFEGTVPDLYGPDPTVELPGGVVYWRELAAGPRIRSSTTYGARSLLGLRGELAGGWTIESGLGRASSRSSERVRRGYVDDGVIQQGVWDGLINPFGPQTVAGQQAIDAAQRDGEVQRGRASTDLVDVRVRGDLAQTRHGPIAAAFGAEHRRERLSFAVADLAAALPSLGLDPGADTQGARRVNAVHAEVQWPLSERLDLTTAVRVDRYSDIGSAFSPKAALRWRALPNWTLRGSVGTGFRPATLYDLHRPSALGFSADSHDDPVYCPGGTAAAGMSPGDAQNACGVQFQTRSVGPAANGQPLDSLAPERSRQFTLGSLWAPLPTLSVSLDYWHILLRNVIGALPDGAVFDDPTRYGARIVRCSQLPAGAGSGLRREDFPACLSSGIDAIAYVDLPTQNLGSLRTQGLDLGVQWLISRGPSGRWSARIEGTRVLGHRYQREPGGAFQDAVGVYGDDAPVFRWQHLASLNWAHEAWAVSWSQRYRSGYRDQVETRHVGADITHDLGVQWRWSETWLTTFTVRNVFDRDPPLSLQSRSFQAGYDPRFADPAGRMFGLQVSASF</sequence>
<comment type="similarity">
    <text evidence="2 10 11">Belongs to the TonB-dependent receptor family.</text>
</comment>
<dbReference type="Proteomes" id="UP001235760">
    <property type="component" value="Unassembled WGS sequence"/>
</dbReference>
<keyword evidence="8 15" id="KW-0675">Receptor</keyword>
<dbReference type="InterPro" id="IPR037066">
    <property type="entry name" value="Plug_dom_sf"/>
</dbReference>
<keyword evidence="16" id="KW-1185">Reference proteome</keyword>
<comment type="caution">
    <text evidence="15">The sequence shown here is derived from an EMBL/GenBank/DDBJ whole genome shotgun (WGS) entry which is preliminary data.</text>
</comment>
<evidence type="ECO:0000256" key="8">
    <source>
        <dbReference type="ARBA" id="ARBA00023170"/>
    </source>
</evidence>
<feature type="region of interest" description="Disordered" evidence="12">
    <location>
        <begin position="79"/>
        <end position="116"/>
    </location>
</feature>
<evidence type="ECO:0000256" key="5">
    <source>
        <dbReference type="ARBA" id="ARBA00022692"/>
    </source>
</evidence>
<protein>
    <submittedName>
        <fullName evidence="15">TonB-dependent receptor</fullName>
    </submittedName>
</protein>
<evidence type="ECO:0000256" key="10">
    <source>
        <dbReference type="PROSITE-ProRule" id="PRU01360"/>
    </source>
</evidence>
<evidence type="ECO:0000313" key="16">
    <source>
        <dbReference type="Proteomes" id="UP001235760"/>
    </source>
</evidence>
<dbReference type="InterPro" id="IPR000531">
    <property type="entry name" value="Beta-barrel_TonB"/>
</dbReference>
<keyword evidence="9 10" id="KW-0998">Cell outer membrane</keyword>
<dbReference type="Gene3D" id="2.170.130.10">
    <property type="entry name" value="TonB-dependent receptor, plug domain"/>
    <property type="match status" value="1"/>
</dbReference>
<keyword evidence="4 10" id="KW-1134">Transmembrane beta strand</keyword>
<organism evidence="15 16">
    <name type="scientific">Leptothrix discophora</name>
    <dbReference type="NCBI Taxonomy" id="89"/>
    <lineage>
        <taxon>Bacteria</taxon>
        <taxon>Pseudomonadati</taxon>
        <taxon>Pseudomonadota</taxon>
        <taxon>Betaproteobacteria</taxon>
        <taxon>Burkholderiales</taxon>
        <taxon>Sphaerotilaceae</taxon>
        <taxon>Leptothrix</taxon>
    </lineage>
</organism>
<dbReference type="PROSITE" id="PS52016">
    <property type="entry name" value="TONB_DEPENDENT_REC_3"/>
    <property type="match status" value="1"/>
</dbReference>
<dbReference type="InterPro" id="IPR039426">
    <property type="entry name" value="TonB-dep_rcpt-like"/>
</dbReference>
<keyword evidence="7 10" id="KW-0472">Membrane</keyword>
<dbReference type="InterPro" id="IPR036942">
    <property type="entry name" value="Beta-barrel_TonB_sf"/>
</dbReference>
<dbReference type="EMBL" id="JAUZEE010000001">
    <property type="protein sequence ID" value="MDP4299502.1"/>
    <property type="molecule type" value="Genomic_DNA"/>
</dbReference>
<dbReference type="Pfam" id="PF00593">
    <property type="entry name" value="TonB_dep_Rec_b-barrel"/>
    <property type="match status" value="1"/>
</dbReference>
<evidence type="ECO:0000256" key="12">
    <source>
        <dbReference type="SAM" id="MobiDB-lite"/>
    </source>
</evidence>
<gene>
    <name evidence="15" type="ORF">Q8X39_02550</name>
</gene>
<proteinExistence type="inferred from homology"/>
<name>A0ABT9FZ48_LEPDI</name>
<feature type="domain" description="TonB-dependent receptor plug" evidence="14">
    <location>
        <begin position="175"/>
        <end position="293"/>
    </location>
</feature>
<dbReference type="PANTHER" id="PTHR47234">
    <property type="match status" value="1"/>
</dbReference>
<evidence type="ECO:0000256" key="11">
    <source>
        <dbReference type="RuleBase" id="RU003357"/>
    </source>
</evidence>
<evidence type="ECO:0000256" key="3">
    <source>
        <dbReference type="ARBA" id="ARBA00022448"/>
    </source>
</evidence>
<accession>A0ABT9FZ48</accession>
<evidence type="ECO:0000259" key="14">
    <source>
        <dbReference type="Pfam" id="PF07715"/>
    </source>
</evidence>
<feature type="domain" description="TonB-dependent receptor-like beta-barrel" evidence="13">
    <location>
        <begin position="515"/>
        <end position="1001"/>
    </location>
</feature>
<evidence type="ECO:0000256" key="9">
    <source>
        <dbReference type="ARBA" id="ARBA00023237"/>
    </source>
</evidence>